<sequence>MVCAGEKEGGKDACSGDSGGPLVIRQDKRCLKTQIGITSFGRDCGLPNMPGIYTRVSYYIPWIESIVWPTR</sequence>
<dbReference type="GO" id="GO:0006508">
    <property type="term" value="P:proteolysis"/>
    <property type="evidence" value="ECO:0007669"/>
    <property type="project" value="UniProtKB-KW"/>
</dbReference>
<keyword evidence="7" id="KW-1015">Disulfide bond</keyword>
<feature type="domain" description="Peptidase S1" evidence="9">
    <location>
        <begin position="1"/>
        <end position="68"/>
    </location>
</feature>
<dbReference type="PANTHER" id="PTHR24264:SF54">
    <property type="entry name" value="PEPTIDASE S1 DOMAIN-CONTAINING PROTEIN"/>
    <property type="match status" value="1"/>
</dbReference>
<dbReference type="Proteomes" id="UP001461498">
    <property type="component" value="Unassembled WGS sequence"/>
</dbReference>
<evidence type="ECO:0000256" key="1">
    <source>
        <dbReference type="ARBA" id="ARBA00004613"/>
    </source>
</evidence>
<keyword evidence="3" id="KW-0645">Protease</keyword>
<evidence type="ECO:0000256" key="3">
    <source>
        <dbReference type="ARBA" id="ARBA00022670"/>
    </source>
</evidence>
<dbReference type="GO" id="GO:0004252">
    <property type="term" value="F:serine-type endopeptidase activity"/>
    <property type="evidence" value="ECO:0007669"/>
    <property type="project" value="InterPro"/>
</dbReference>
<dbReference type="InterPro" id="IPR033116">
    <property type="entry name" value="TRYPSIN_SER"/>
</dbReference>
<keyword evidence="2" id="KW-0964">Secreted</keyword>
<dbReference type="EMBL" id="JAPXFL010000005">
    <property type="protein sequence ID" value="KAK9506529.1"/>
    <property type="molecule type" value="Genomic_DNA"/>
</dbReference>
<name>A0AAW1DD97_9HEMI</name>
<evidence type="ECO:0000256" key="7">
    <source>
        <dbReference type="ARBA" id="ARBA00023157"/>
    </source>
</evidence>
<evidence type="ECO:0000256" key="5">
    <source>
        <dbReference type="ARBA" id="ARBA00022801"/>
    </source>
</evidence>
<dbReference type="InterPro" id="IPR043504">
    <property type="entry name" value="Peptidase_S1_PA_chymotrypsin"/>
</dbReference>
<keyword evidence="6" id="KW-0720">Serine protease</keyword>
<reference evidence="10 11" key="1">
    <citation type="submission" date="2022-12" db="EMBL/GenBank/DDBJ databases">
        <title>Chromosome-level genome assembly of true bugs.</title>
        <authorList>
            <person name="Ma L."/>
            <person name="Li H."/>
        </authorList>
    </citation>
    <scope>NUCLEOTIDE SEQUENCE [LARGE SCALE GENOMIC DNA]</scope>
    <source>
        <strain evidence="10">Lab_2022b</strain>
    </source>
</reference>
<dbReference type="Gene3D" id="2.40.10.10">
    <property type="entry name" value="Trypsin-like serine proteases"/>
    <property type="match status" value="1"/>
</dbReference>
<keyword evidence="5" id="KW-0378">Hydrolase</keyword>
<protein>
    <recommendedName>
        <fullName evidence="9">Peptidase S1 domain-containing protein</fullName>
    </recommendedName>
</protein>
<keyword evidence="11" id="KW-1185">Reference proteome</keyword>
<evidence type="ECO:0000313" key="11">
    <source>
        <dbReference type="Proteomes" id="UP001461498"/>
    </source>
</evidence>
<dbReference type="PROSITE" id="PS50240">
    <property type="entry name" value="TRYPSIN_DOM"/>
    <property type="match status" value="1"/>
</dbReference>
<dbReference type="AlphaFoldDB" id="A0AAW1DD97"/>
<dbReference type="PANTHER" id="PTHR24264">
    <property type="entry name" value="TRYPSIN-RELATED"/>
    <property type="match status" value="1"/>
</dbReference>
<accession>A0AAW1DD97</accession>
<comment type="caution">
    <text evidence="10">The sequence shown here is derived from an EMBL/GenBank/DDBJ whole genome shotgun (WGS) entry which is preliminary data.</text>
</comment>
<dbReference type="InterPro" id="IPR001254">
    <property type="entry name" value="Trypsin_dom"/>
</dbReference>
<gene>
    <name evidence="10" type="ORF">O3M35_008451</name>
</gene>
<evidence type="ECO:0000313" key="10">
    <source>
        <dbReference type="EMBL" id="KAK9506529.1"/>
    </source>
</evidence>
<evidence type="ECO:0000256" key="8">
    <source>
        <dbReference type="ARBA" id="ARBA00023180"/>
    </source>
</evidence>
<dbReference type="Pfam" id="PF00089">
    <property type="entry name" value="Trypsin"/>
    <property type="match status" value="1"/>
</dbReference>
<dbReference type="GO" id="GO:0005615">
    <property type="term" value="C:extracellular space"/>
    <property type="evidence" value="ECO:0007669"/>
    <property type="project" value="TreeGrafter"/>
</dbReference>
<comment type="subcellular location">
    <subcellularLocation>
        <location evidence="1">Secreted</location>
    </subcellularLocation>
</comment>
<evidence type="ECO:0000256" key="6">
    <source>
        <dbReference type="ARBA" id="ARBA00022825"/>
    </source>
</evidence>
<evidence type="ECO:0000259" key="9">
    <source>
        <dbReference type="PROSITE" id="PS50240"/>
    </source>
</evidence>
<keyword evidence="4" id="KW-0732">Signal</keyword>
<dbReference type="InterPro" id="IPR050127">
    <property type="entry name" value="Serine_Proteases_S1"/>
</dbReference>
<organism evidence="10 11">
    <name type="scientific">Rhynocoris fuscipes</name>
    <dbReference type="NCBI Taxonomy" id="488301"/>
    <lineage>
        <taxon>Eukaryota</taxon>
        <taxon>Metazoa</taxon>
        <taxon>Ecdysozoa</taxon>
        <taxon>Arthropoda</taxon>
        <taxon>Hexapoda</taxon>
        <taxon>Insecta</taxon>
        <taxon>Pterygota</taxon>
        <taxon>Neoptera</taxon>
        <taxon>Paraneoptera</taxon>
        <taxon>Hemiptera</taxon>
        <taxon>Heteroptera</taxon>
        <taxon>Panheteroptera</taxon>
        <taxon>Cimicomorpha</taxon>
        <taxon>Reduviidae</taxon>
        <taxon>Harpactorinae</taxon>
        <taxon>Harpactorini</taxon>
        <taxon>Rhynocoris</taxon>
    </lineage>
</organism>
<evidence type="ECO:0000256" key="4">
    <source>
        <dbReference type="ARBA" id="ARBA00022729"/>
    </source>
</evidence>
<proteinExistence type="predicted"/>
<dbReference type="InterPro" id="IPR009003">
    <property type="entry name" value="Peptidase_S1_PA"/>
</dbReference>
<dbReference type="SUPFAM" id="SSF50494">
    <property type="entry name" value="Trypsin-like serine proteases"/>
    <property type="match status" value="1"/>
</dbReference>
<dbReference type="FunFam" id="2.40.10.10:FF:000054">
    <property type="entry name" value="Complement C1r subcomponent"/>
    <property type="match status" value="1"/>
</dbReference>
<evidence type="ECO:0000256" key="2">
    <source>
        <dbReference type="ARBA" id="ARBA00022525"/>
    </source>
</evidence>
<keyword evidence="8" id="KW-0325">Glycoprotein</keyword>
<dbReference type="PROSITE" id="PS00135">
    <property type="entry name" value="TRYPSIN_SER"/>
    <property type="match status" value="1"/>
</dbReference>